<evidence type="ECO:0000256" key="10">
    <source>
        <dbReference type="ARBA" id="ARBA00061390"/>
    </source>
</evidence>
<dbReference type="PANTHER" id="PTHR46140">
    <property type="entry name" value="VACUOLAR TRANSPORTER CHAPERONE 1-RELATED"/>
    <property type="match status" value="1"/>
</dbReference>
<dbReference type="Gene3D" id="3.20.100.30">
    <property type="entry name" value="VTC, catalytic tunnel domain"/>
    <property type="match status" value="1"/>
</dbReference>
<dbReference type="InterPro" id="IPR003807">
    <property type="entry name" value="DUF202"/>
</dbReference>
<dbReference type="InterPro" id="IPR042267">
    <property type="entry name" value="VTC_sf"/>
</dbReference>
<evidence type="ECO:0000256" key="3">
    <source>
        <dbReference type="ARBA" id="ARBA00012960"/>
    </source>
</evidence>
<name>A0A8H7BNG7_9FUNG</name>
<dbReference type="GO" id="GO:0006799">
    <property type="term" value="P:polyphosphate biosynthetic process"/>
    <property type="evidence" value="ECO:0007669"/>
    <property type="project" value="UniProtKB-ARBA"/>
</dbReference>
<feature type="transmembrane region" description="Helical" evidence="16">
    <location>
        <begin position="735"/>
        <end position="753"/>
    </location>
</feature>
<dbReference type="Proteomes" id="UP000605846">
    <property type="component" value="Unassembled WGS sequence"/>
</dbReference>
<gene>
    <name evidence="18" type="primary">VTC4_6</name>
    <name evidence="18" type="ORF">EC973_006526</name>
</gene>
<evidence type="ECO:0000256" key="12">
    <source>
        <dbReference type="ARBA" id="ARBA00075894"/>
    </source>
</evidence>
<dbReference type="PROSITE" id="PS51382">
    <property type="entry name" value="SPX"/>
    <property type="match status" value="1"/>
</dbReference>
<evidence type="ECO:0000256" key="4">
    <source>
        <dbReference type="ARBA" id="ARBA00022554"/>
    </source>
</evidence>
<comment type="similarity">
    <text evidence="10">Belongs to the VTC4 family.</text>
</comment>
<dbReference type="GO" id="GO:0008976">
    <property type="term" value="F:polyphosphate kinase activity"/>
    <property type="evidence" value="ECO:0007669"/>
    <property type="project" value="UniProtKB-EC"/>
</dbReference>
<evidence type="ECO:0000313" key="19">
    <source>
        <dbReference type="Proteomes" id="UP000605846"/>
    </source>
</evidence>
<organism evidence="18 19">
    <name type="scientific">Apophysomyces ossiformis</name>
    <dbReference type="NCBI Taxonomy" id="679940"/>
    <lineage>
        <taxon>Eukaryota</taxon>
        <taxon>Fungi</taxon>
        <taxon>Fungi incertae sedis</taxon>
        <taxon>Mucoromycota</taxon>
        <taxon>Mucoromycotina</taxon>
        <taxon>Mucoromycetes</taxon>
        <taxon>Mucorales</taxon>
        <taxon>Mucorineae</taxon>
        <taxon>Mucoraceae</taxon>
        <taxon>Apophysomyces</taxon>
    </lineage>
</organism>
<feature type="region of interest" description="Disordered" evidence="15">
    <location>
        <begin position="519"/>
        <end position="637"/>
    </location>
</feature>
<keyword evidence="7 16" id="KW-1133">Transmembrane helix</keyword>
<feature type="transmembrane region" description="Helical" evidence="16">
    <location>
        <begin position="773"/>
        <end position="793"/>
    </location>
</feature>
<evidence type="ECO:0000256" key="1">
    <source>
        <dbReference type="ARBA" id="ARBA00001936"/>
    </source>
</evidence>
<keyword evidence="5" id="KW-0808">Transferase</keyword>
<dbReference type="InterPro" id="IPR004331">
    <property type="entry name" value="SPX_dom"/>
</dbReference>
<evidence type="ECO:0000256" key="6">
    <source>
        <dbReference type="ARBA" id="ARBA00022692"/>
    </source>
</evidence>
<comment type="cofactor">
    <cofactor evidence="1">
        <name>Mn(2+)</name>
        <dbReference type="ChEBI" id="CHEBI:29035"/>
    </cofactor>
</comment>
<keyword evidence="19" id="KW-1185">Reference proteome</keyword>
<feature type="compositionally biased region" description="Polar residues" evidence="15">
    <location>
        <begin position="555"/>
        <end position="579"/>
    </location>
</feature>
<evidence type="ECO:0000256" key="15">
    <source>
        <dbReference type="SAM" id="MobiDB-lite"/>
    </source>
</evidence>
<evidence type="ECO:0000313" key="18">
    <source>
        <dbReference type="EMBL" id="KAF7728245.1"/>
    </source>
</evidence>
<evidence type="ECO:0000256" key="2">
    <source>
        <dbReference type="ARBA" id="ARBA00004128"/>
    </source>
</evidence>
<feature type="compositionally biased region" description="Basic and acidic residues" evidence="15">
    <location>
        <begin position="522"/>
        <end position="537"/>
    </location>
</feature>
<evidence type="ECO:0000256" key="9">
    <source>
        <dbReference type="ARBA" id="ARBA00050204"/>
    </source>
</evidence>
<dbReference type="InterPro" id="IPR018966">
    <property type="entry name" value="VTC_domain"/>
</dbReference>
<dbReference type="Pfam" id="PF09359">
    <property type="entry name" value="VTC"/>
    <property type="match status" value="1"/>
</dbReference>
<feature type="compositionally biased region" description="Pro residues" evidence="15">
    <location>
        <begin position="592"/>
        <end position="604"/>
    </location>
</feature>
<feature type="transmembrane region" description="Helical" evidence="16">
    <location>
        <begin position="708"/>
        <end position="728"/>
    </location>
</feature>
<accession>A0A8H7BNG7</accession>
<evidence type="ECO:0000256" key="7">
    <source>
        <dbReference type="ARBA" id="ARBA00022989"/>
    </source>
</evidence>
<comment type="caution">
    <text evidence="18">The sequence shown here is derived from an EMBL/GenBank/DDBJ whole genome shotgun (WGS) entry which is preliminary data.</text>
</comment>
<evidence type="ECO:0000259" key="17">
    <source>
        <dbReference type="PROSITE" id="PS51382"/>
    </source>
</evidence>
<keyword evidence="8 16" id="KW-0472">Membrane</keyword>
<dbReference type="GO" id="GO:0033254">
    <property type="term" value="C:vacuolar transporter chaperone complex"/>
    <property type="evidence" value="ECO:0007669"/>
    <property type="project" value="TreeGrafter"/>
</dbReference>
<dbReference type="CDD" id="cd14480">
    <property type="entry name" value="SPX_VTC2_like"/>
    <property type="match status" value="1"/>
</dbReference>
<evidence type="ECO:0000256" key="16">
    <source>
        <dbReference type="SAM" id="Phobius"/>
    </source>
</evidence>
<evidence type="ECO:0000256" key="13">
    <source>
        <dbReference type="ARBA" id="ARBA00080494"/>
    </source>
</evidence>
<dbReference type="InterPro" id="IPR051572">
    <property type="entry name" value="VTC_Complex_Subunit"/>
</dbReference>
<dbReference type="PANTHER" id="PTHR46140:SF1">
    <property type="entry name" value="VACUOLAR TRANSPORTER CHAPERONE COMPLEX SUBUNIT 4-RELATED"/>
    <property type="match status" value="1"/>
</dbReference>
<protein>
    <recommendedName>
        <fullName evidence="11">Vacuolar transporter chaperone complex subunit 4</fullName>
        <ecNumber evidence="3">2.7.4.1</ecNumber>
    </recommendedName>
    <alternativeName>
        <fullName evidence="13">Polyphosphate kinase</fullName>
    </alternativeName>
    <alternativeName>
        <fullName evidence="12">SPX-dependent polyphosphate polymerase VTC subunit 4</fullName>
    </alternativeName>
    <alternativeName>
        <fullName evidence="14">Vacuolar membrane polyphosphate polymerase catalytic subunit</fullName>
    </alternativeName>
</protein>
<proteinExistence type="inferred from homology"/>
<evidence type="ECO:0000256" key="11">
    <source>
        <dbReference type="ARBA" id="ARBA00067464"/>
    </source>
</evidence>
<feature type="compositionally biased region" description="Low complexity" evidence="15">
    <location>
        <begin position="605"/>
        <end position="614"/>
    </location>
</feature>
<keyword evidence="6 16" id="KW-0812">Transmembrane</keyword>
<keyword evidence="4" id="KW-0926">Vacuole</keyword>
<dbReference type="Pfam" id="PF03105">
    <property type="entry name" value="SPX"/>
    <property type="match status" value="1"/>
</dbReference>
<dbReference type="EC" id="2.7.4.1" evidence="3"/>
<dbReference type="OrthoDB" id="6493944at2759"/>
<dbReference type="AlphaFoldDB" id="A0A8H7BNG7"/>
<dbReference type="CDD" id="cd07751">
    <property type="entry name" value="PolyPPase_VTC4_like"/>
    <property type="match status" value="1"/>
</dbReference>
<reference evidence="18" key="1">
    <citation type="submission" date="2020-01" db="EMBL/GenBank/DDBJ databases">
        <title>Genome Sequencing of Three Apophysomyces-Like Fungal Strains Confirms a Novel Fungal Genus in the Mucoromycota with divergent Burkholderia-like Endosymbiotic Bacteria.</title>
        <authorList>
            <person name="Stajich J.E."/>
            <person name="Macias A.M."/>
            <person name="Carter-House D."/>
            <person name="Lovett B."/>
            <person name="Kasson L.R."/>
            <person name="Berry K."/>
            <person name="Grigoriev I."/>
            <person name="Chang Y."/>
            <person name="Spatafora J."/>
            <person name="Kasson M.T."/>
        </authorList>
    </citation>
    <scope>NUCLEOTIDE SEQUENCE</scope>
    <source>
        <strain evidence="18">NRRL A-21654</strain>
    </source>
</reference>
<dbReference type="GO" id="GO:0000329">
    <property type="term" value="C:fungal-type vacuole membrane"/>
    <property type="evidence" value="ECO:0007669"/>
    <property type="project" value="TreeGrafter"/>
</dbReference>
<dbReference type="Pfam" id="PF02656">
    <property type="entry name" value="DUF202"/>
    <property type="match status" value="1"/>
</dbReference>
<comment type="subcellular location">
    <subcellularLocation>
        <location evidence="2">Vacuole membrane</location>
        <topology evidence="2">Multi-pass membrane protein</topology>
    </subcellularLocation>
</comment>
<evidence type="ECO:0000256" key="5">
    <source>
        <dbReference type="ARBA" id="ARBA00022679"/>
    </source>
</evidence>
<comment type="catalytic activity">
    <reaction evidence="9">
        <text>[phosphate](n) + ATP = [phosphate](n+1) + ADP</text>
        <dbReference type="Rhea" id="RHEA:19573"/>
        <dbReference type="Rhea" id="RHEA-COMP:9859"/>
        <dbReference type="Rhea" id="RHEA-COMP:14280"/>
        <dbReference type="ChEBI" id="CHEBI:16838"/>
        <dbReference type="ChEBI" id="CHEBI:30616"/>
        <dbReference type="ChEBI" id="CHEBI:456216"/>
        <dbReference type="EC" id="2.7.4.1"/>
    </reaction>
    <physiologicalReaction direction="left-to-right" evidence="9">
        <dbReference type="Rhea" id="RHEA:19574"/>
    </physiologicalReaction>
</comment>
<evidence type="ECO:0000256" key="8">
    <source>
        <dbReference type="ARBA" id="ARBA00023136"/>
    </source>
</evidence>
<evidence type="ECO:0000256" key="14">
    <source>
        <dbReference type="ARBA" id="ARBA00081313"/>
    </source>
</evidence>
<feature type="domain" description="SPX" evidence="17">
    <location>
        <begin position="1"/>
        <end position="143"/>
    </location>
</feature>
<sequence length="796" mass="91306">MKFGQQLQQEIFPPWRLSYIQYDVLKSELKQRQLAHDWTDQDEQDFVELLESELDKVYDFVTAKLNEVEARISYCERTIQTFMNNPSWSSDQNWNVMDEALTEVLFDVNDLAKFTRLNYIGFQKILKKHDKWTGLNLTQGFVPQLRAKPLDKQRFDVAIVFISSLHDICRLQGKPRTGNAAAGGDQNAFERATAKYWIHPDNVTEVKSIIMLHLPVLIFNKDKRYEPSDSAISSVYFDNDDFDLYTGRLQRDEGAEAIRFRWYGPMASNSIFIERKTHHASWLDGASVKDRFRLNVEEVPRFISGELSADAYADQLRAKGTDEKTIEGNHFIAKGIQTSFNEKQLKPVLRAFYNRTAFQLPGDQRVRVSLDTDLTFIREDNLDGITRRGPREWRRPDVGIDYPFSYLEDRDILRFPYAVLETKLQTHLGQEPPEWLTKLVDSHLVHEVPRFSKYLHGACYFHRDRMPLLPWWLSEMAIDIHKPRSTNFGLTRSKSFKPLIDGQYRRAMEQEERRMSIVADKANAENKNDNNGRIFDRNDDDMVMSPSPFDDPLMSSATLSPTSRQEPMPRSSSAGNTLIGSPVHTPSLAKPPVEPWLQAPPPPVSSSSSPAPSVFMADEEQGLKKKKKKNKKAKEDMELQELGEPVQIDKGSLRLDMQDEEKKSKGMRRLLGDKGPMYIEDPNNKGSMIPIKKVKIDPKVFFSNERTLLSWLQFCALLLTVALSLLNLGQGTSRIAGGVFIGVGAVVAIYALYRFEKRAWMINNRVIGRYDDLWGPAVLCALLVGALIVNFYLRFG</sequence>
<dbReference type="FunFam" id="3.20.100.30:FF:000001">
    <property type="entry name" value="Vacuolar transporter chaperone 4"/>
    <property type="match status" value="1"/>
</dbReference>
<dbReference type="EMBL" id="JABAYA010000041">
    <property type="protein sequence ID" value="KAF7728245.1"/>
    <property type="molecule type" value="Genomic_DNA"/>
</dbReference>